<dbReference type="EMBL" id="DQ491001">
    <property type="protein sequence ID" value="ABT13901.1"/>
    <property type="molecule type" value="Genomic_DNA"/>
</dbReference>
<sequence length="104" mass="11829">MLGELKLIRMYPESNRQSDHATRSELPVLFKLSDAKIFCRAIKKRGIHKIVFLRGSNLHDTCHIIPDLVEHILIFRLNGDLGDVASNVVGQSGEHVCLFFLVIY</sequence>
<accession>A7IU77</accession>
<gene>
    <name evidence="1" type="primary">m347R</name>
    <name evidence="1" type="ORF">MT325_m347R</name>
</gene>
<name>A7IU77_PBCVM</name>
<reference evidence="1 2" key="1">
    <citation type="journal article" date="2007" name="Virology">
        <title>Sequence and annotation of the 314-kb MT325 and the 321-kb FR483 viruses that infect Chlorella Pbi.</title>
        <authorList>
            <person name="Fitzgerald L.A."/>
            <person name="Graves M.V."/>
            <person name="Li X."/>
            <person name="Feldblyum T."/>
            <person name="Hartigan J."/>
            <person name="Van Etten J.L."/>
        </authorList>
    </citation>
    <scope>NUCLEOTIDE SEQUENCE [LARGE SCALE GENOMIC DNA]</scope>
    <source>
        <strain evidence="1 2">MT325</strain>
    </source>
</reference>
<protein>
    <submittedName>
        <fullName evidence="1">Uncharacterized protein m347R</fullName>
    </submittedName>
</protein>
<proteinExistence type="predicted"/>
<dbReference type="Proteomes" id="UP000246715">
    <property type="component" value="Segment"/>
</dbReference>
<evidence type="ECO:0000313" key="1">
    <source>
        <dbReference type="EMBL" id="ABT13901.1"/>
    </source>
</evidence>
<organismHost>
    <name type="scientific">Paramecium bursaria</name>
    <dbReference type="NCBI Taxonomy" id="74790"/>
</organismHost>
<organism evidence="1 2">
    <name type="scientific">Paramecium bursaria Chlorella virus MT325</name>
    <name type="common">PBCV-MT325</name>
    <dbReference type="NCBI Taxonomy" id="346932"/>
    <lineage>
        <taxon>Viruses</taxon>
        <taxon>Varidnaviria</taxon>
        <taxon>Bamfordvirae</taxon>
        <taxon>Nucleocytoviricota</taxon>
        <taxon>Megaviricetes</taxon>
        <taxon>Algavirales</taxon>
        <taxon>Phycodnaviridae</taxon>
        <taxon>Chlorovirus</taxon>
        <taxon>Chlorovirus conductrix</taxon>
        <taxon>Paramecium bursaria Chlorella virus A1</taxon>
    </lineage>
</organism>
<evidence type="ECO:0000313" key="2">
    <source>
        <dbReference type="Proteomes" id="UP000246715"/>
    </source>
</evidence>